<feature type="chain" id="PRO_5039643316" description="Secreted protein" evidence="1">
    <location>
        <begin position="21"/>
        <end position="115"/>
    </location>
</feature>
<evidence type="ECO:0000256" key="1">
    <source>
        <dbReference type="SAM" id="SignalP"/>
    </source>
</evidence>
<protein>
    <recommendedName>
        <fullName evidence="4">Secreted protein</fullName>
    </recommendedName>
</protein>
<sequence length="115" mass="13000">MEINRGSRLLLTLLFQLVAKERFDGHFKTDYGGKGLKRLLAASDMGVLRASRLCKLLHRCNFSGITAEVRWSRRRIRPHGLYGTVFFCDQTHNGRTSVSHKAVLLSQCSASAHKK</sequence>
<name>A0A9D4AQ77_9SAUR</name>
<comment type="caution">
    <text evidence="2">The sequence shown here is derived from an EMBL/GenBank/DDBJ whole genome shotgun (WGS) entry which is preliminary data.</text>
</comment>
<proteinExistence type="predicted"/>
<keyword evidence="1" id="KW-0732">Signal</keyword>
<evidence type="ECO:0000313" key="2">
    <source>
        <dbReference type="EMBL" id="KAH1172002.1"/>
    </source>
</evidence>
<reference evidence="2" key="1">
    <citation type="submission" date="2021-09" db="EMBL/GenBank/DDBJ databases">
        <title>The genome of Mauremys mutica provides insights into the evolution of semi-aquatic lifestyle.</title>
        <authorList>
            <person name="Gong S."/>
            <person name="Gao Y."/>
        </authorList>
    </citation>
    <scope>NUCLEOTIDE SEQUENCE</scope>
    <source>
        <strain evidence="2">MM-2020</strain>
        <tissue evidence="2">Muscle</tissue>
    </source>
</reference>
<evidence type="ECO:0008006" key="4">
    <source>
        <dbReference type="Google" id="ProtNLM"/>
    </source>
</evidence>
<gene>
    <name evidence="2" type="ORF">KIL84_007620</name>
</gene>
<dbReference type="Proteomes" id="UP000827986">
    <property type="component" value="Unassembled WGS sequence"/>
</dbReference>
<accession>A0A9D4AQ77</accession>
<dbReference type="EMBL" id="JAHDVG010000483">
    <property type="protein sequence ID" value="KAH1172002.1"/>
    <property type="molecule type" value="Genomic_DNA"/>
</dbReference>
<dbReference type="AlphaFoldDB" id="A0A9D4AQ77"/>
<evidence type="ECO:0000313" key="3">
    <source>
        <dbReference type="Proteomes" id="UP000827986"/>
    </source>
</evidence>
<organism evidence="2 3">
    <name type="scientific">Mauremys mutica</name>
    <name type="common">yellowpond turtle</name>
    <dbReference type="NCBI Taxonomy" id="74926"/>
    <lineage>
        <taxon>Eukaryota</taxon>
        <taxon>Metazoa</taxon>
        <taxon>Chordata</taxon>
        <taxon>Craniata</taxon>
        <taxon>Vertebrata</taxon>
        <taxon>Euteleostomi</taxon>
        <taxon>Archelosauria</taxon>
        <taxon>Testudinata</taxon>
        <taxon>Testudines</taxon>
        <taxon>Cryptodira</taxon>
        <taxon>Durocryptodira</taxon>
        <taxon>Testudinoidea</taxon>
        <taxon>Geoemydidae</taxon>
        <taxon>Geoemydinae</taxon>
        <taxon>Mauremys</taxon>
    </lineage>
</organism>
<keyword evidence="3" id="KW-1185">Reference proteome</keyword>
<feature type="signal peptide" evidence="1">
    <location>
        <begin position="1"/>
        <end position="20"/>
    </location>
</feature>